<evidence type="ECO:0000256" key="2">
    <source>
        <dbReference type="SAM" id="SignalP"/>
    </source>
</evidence>
<keyword evidence="5" id="KW-1185">Reference proteome</keyword>
<evidence type="ECO:0000259" key="3">
    <source>
        <dbReference type="PROSITE" id="PS50240"/>
    </source>
</evidence>
<dbReference type="PROSITE" id="PS50240">
    <property type="entry name" value="TRYPSIN_DOM"/>
    <property type="match status" value="1"/>
</dbReference>
<dbReference type="GO" id="GO:0006508">
    <property type="term" value="P:proteolysis"/>
    <property type="evidence" value="ECO:0007669"/>
    <property type="project" value="InterPro"/>
</dbReference>
<evidence type="ECO:0000313" key="4">
    <source>
        <dbReference type="EMBL" id="ASU83672.1"/>
    </source>
</evidence>
<feature type="domain" description="Peptidase S1" evidence="3">
    <location>
        <begin position="43"/>
        <end position="233"/>
    </location>
</feature>
<dbReference type="Gene3D" id="2.40.10.10">
    <property type="entry name" value="Trypsin-like serine proteases"/>
    <property type="match status" value="1"/>
</dbReference>
<dbReference type="InterPro" id="IPR043504">
    <property type="entry name" value="Peptidase_S1_PA_chymotrypsin"/>
</dbReference>
<dbReference type="InterPro" id="IPR001254">
    <property type="entry name" value="Trypsin_dom"/>
</dbReference>
<dbReference type="KEGG" id="ngv:CDO52_13505"/>
<gene>
    <name evidence="4" type="ORF">CDO52_13505</name>
</gene>
<dbReference type="GO" id="GO:0004252">
    <property type="term" value="F:serine-type endopeptidase activity"/>
    <property type="evidence" value="ECO:0007669"/>
    <property type="project" value="InterPro"/>
</dbReference>
<organism evidence="4 5">
    <name type="scientific">Nocardiopsis gilva YIM 90087</name>
    <dbReference type="NCBI Taxonomy" id="1235441"/>
    <lineage>
        <taxon>Bacteria</taxon>
        <taxon>Bacillati</taxon>
        <taxon>Actinomycetota</taxon>
        <taxon>Actinomycetes</taxon>
        <taxon>Streptosporangiales</taxon>
        <taxon>Nocardiopsidaceae</taxon>
        <taxon>Nocardiopsis</taxon>
    </lineage>
</organism>
<dbReference type="AlphaFoldDB" id="A0A223S6E3"/>
<keyword evidence="1" id="KW-1015">Disulfide bond</keyword>
<dbReference type="InterPro" id="IPR018114">
    <property type="entry name" value="TRYPSIN_HIS"/>
</dbReference>
<dbReference type="InterPro" id="IPR009003">
    <property type="entry name" value="Peptidase_S1_PA"/>
</dbReference>
<dbReference type="SMART" id="SM00020">
    <property type="entry name" value="Tryp_SPc"/>
    <property type="match status" value="1"/>
</dbReference>
<dbReference type="PANTHER" id="PTHR24256">
    <property type="entry name" value="TRYPTASE-RELATED"/>
    <property type="match status" value="1"/>
</dbReference>
<dbReference type="Pfam" id="PF00089">
    <property type="entry name" value="Trypsin"/>
    <property type="match status" value="1"/>
</dbReference>
<evidence type="ECO:0000313" key="5">
    <source>
        <dbReference type="Proteomes" id="UP000215005"/>
    </source>
</evidence>
<proteinExistence type="predicted"/>
<keyword evidence="2" id="KW-0732">Signal</keyword>
<dbReference type="EMBL" id="CP022753">
    <property type="protein sequence ID" value="ASU83672.1"/>
    <property type="molecule type" value="Genomic_DNA"/>
</dbReference>
<dbReference type="RefSeq" id="WP_094932418.1">
    <property type="nucleotide sequence ID" value="NZ_CP022753.1"/>
</dbReference>
<sequence length="233" mass="24580">MRPVATPRTAALAVASACLALIVGAPPAAHADESPATPPRTTVIGGSSATTEEHPWMVALANPRSFPDRPSGQHCGGALVRPDKVVTAAHCVDDAEERDGLLVIAGRIDLRTDDGWTREATSVWTHDPVFPDPHGDLKPRPGGDVAVITLDRPLPLRTLPLARPGDGRLTEPGRMSTVLGWGSTRAQEPFPASPVLLKARIPVTDDDAWTERAAAYGLLSAVLLSLFLSGVPR</sequence>
<dbReference type="Proteomes" id="UP000215005">
    <property type="component" value="Chromosome"/>
</dbReference>
<dbReference type="InterPro" id="IPR051487">
    <property type="entry name" value="Ser/Thr_Proteases_Immune/Dev"/>
</dbReference>
<feature type="signal peptide" evidence="2">
    <location>
        <begin position="1"/>
        <end position="31"/>
    </location>
</feature>
<dbReference type="OrthoDB" id="3657335at2"/>
<dbReference type="SUPFAM" id="SSF50494">
    <property type="entry name" value="Trypsin-like serine proteases"/>
    <property type="match status" value="1"/>
</dbReference>
<dbReference type="PROSITE" id="PS00134">
    <property type="entry name" value="TRYPSIN_HIS"/>
    <property type="match status" value="1"/>
</dbReference>
<reference evidence="4 5" key="1">
    <citation type="submission" date="2017-08" db="EMBL/GenBank/DDBJ databases">
        <title>The complete genome sequence of Nocardiopsis gilva YIM 90087.</title>
        <authorList>
            <person name="Yin M."/>
            <person name="Tang S."/>
        </authorList>
    </citation>
    <scope>NUCLEOTIDE SEQUENCE [LARGE SCALE GENOMIC DNA]</scope>
    <source>
        <strain evidence="4 5">YIM 90087</strain>
    </source>
</reference>
<accession>A0A223S6E3</accession>
<feature type="chain" id="PRO_5012849945" description="Peptidase S1 domain-containing protein" evidence="2">
    <location>
        <begin position="32"/>
        <end position="233"/>
    </location>
</feature>
<protein>
    <recommendedName>
        <fullName evidence="3">Peptidase S1 domain-containing protein</fullName>
    </recommendedName>
</protein>
<evidence type="ECO:0000256" key="1">
    <source>
        <dbReference type="ARBA" id="ARBA00023157"/>
    </source>
</evidence>
<name>A0A223S6E3_9ACTN</name>